<evidence type="ECO:0000256" key="3">
    <source>
        <dbReference type="SAM" id="MobiDB-lite"/>
    </source>
</evidence>
<dbReference type="PANTHER" id="PTHR23143:SF30">
    <property type="entry name" value="SPERMATID ASSOCIATED LIKE"/>
    <property type="match status" value="1"/>
</dbReference>
<dbReference type="STRING" id="742152.A0A2H3J8C3"/>
<feature type="compositionally biased region" description="Basic and acidic residues" evidence="3">
    <location>
        <begin position="277"/>
        <end position="291"/>
    </location>
</feature>
<sequence>MVEGLLAHRVSNALWVLRCSCRHSKCFKHMLEKDGIHSAEAILAHRKSKDHSYWHKLHTDRRTQDVRNAKSMRSIMSTGSRWSCRERLTVAALYYGKCNPLSRSMKRGWYDVEVSQDGDGRLPLPETHMTSKPSVWESSRAAGTKRLRPVVELRTRKKVRLTISDHSNLQQRDSEPEDTQHHPDDDDEKIASNYGDDLARTINMANTRPMVTAGAENQRHQRIMSSEPPEAIPVAAESSSTQPQASAVGARLRGRGGRPPGIPITKSTDTSPSAPVDKGHIGNDSSRRDETSPPEDIMMELSSSKPLAVNPTPGSSDVKTAPSVEDFEHVTTQYALYIKVMTDFKCRIESLEGEVRGKEKQLKRVNDEFAQERDRLERQTSLLQQKTDQVLDLQAHLKEKDQELTDELLQRTSQLSEKERLLLEKEKHNEQRALEKDSQVSAREHQLQEIEHQLLEKEHQLQEKDHQLQEKERQLREDEHQLREKEHQLREEEHQLREKEHQLQEKDNKLQEEEHQLRERERTIAIQTQQKDEQHEQIAAQPQPEAPPQITQDQGRIQSNPPYPHLPQ</sequence>
<feature type="region of interest" description="Disordered" evidence="3">
    <location>
        <begin position="462"/>
        <end position="568"/>
    </location>
</feature>
<feature type="compositionally biased region" description="Polar residues" evidence="3">
    <location>
        <begin position="551"/>
        <end position="560"/>
    </location>
</feature>
<feature type="region of interest" description="Disordered" evidence="3">
    <location>
        <begin position="162"/>
        <end position="192"/>
    </location>
</feature>
<dbReference type="Proteomes" id="UP000218811">
    <property type="component" value="Unassembled WGS sequence"/>
</dbReference>
<reference evidence="4 5" key="1">
    <citation type="journal article" date="2012" name="Science">
        <title>The Paleozoic origin of enzymatic lignin decomposition reconstructed from 31 fungal genomes.</title>
        <authorList>
            <person name="Floudas D."/>
            <person name="Binder M."/>
            <person name="Riley R."/>
            <person name="Barry K."/>
            <person name="Blanchette R.A."/>
            <person name="Henrissat B."/>
            <person name="Martinez A.T."/>
            <person name="Otillar R."/>
            <person name="Spatafora J.W."/>
            <person name="Yadav J.S."/>
            <person name="Aerts A."/>
            <person name="Benoit I."/>
            <person name="Boyd A."/>
            <person name="Carlson A."/>
            <person name="Copeland A."/>
            <person name="Coutinho P.M."/>
            <person name="de Vries R.P."/>
            <person name="Ferreira P."/>
            <person name="Findley K."/>
            <person name="Foster B."/>
            <person name="Gaskell J."/>
            <person name="Glotzer D."/>
            <person name="Gorecki P."/>
            <person name="Heitman J."/>
            <person name="Hesse C."/>
            <person name="Hori C."/>
            <person name="Igarashi K."/>
            <person name="Jurgens J.A."/>
            <person name="Kallen N."/>
            <person name="Kersten P."/>
            <person name="Kohler A."/>
            <person name="Kuees U."/>
            <person name="Kumar T.K.A."/>
            <person name="Kuo A."/>
            <person name="LaButti K."/>
            <person name="Larrondo L.F."/>
            <person name="Lindquist E."/>
            <person name="Ling A."/>
            <person name="Lombard V."/>
            <person name="Lucas S."/>
            <person name="Lundell T."/>
            <person name="Martin R."/>
            <person name="McLaughlin D.J."/>
            <person name="Morgenstern I."/>
            <person name="Morin E."/>
            <person name="Murat C."/>
            <person name="Nagy L.G."/>
            <person name="Nolan M."/>
            <person name="Ohm R.A."/>
            <person name="Patyshakuliyeva A."/>
            <person name="Rokas A."/>
            <person name="Ruiz-Duenas F.J."/>
            <person name="Sabat G."/>
            <person name="Salamov A."/>
            <person name="Samejima M."/>
            <person name="Schmutz J."/>
            <person name="Slot J.C."/>
            <person name="St John F."/>
            <person name="Stenlid J."/>
            <person name="Sun H."/>
            <person name="Sun S."/>
            <person name="Syed K."/>
            <person name="Tsang A."/>
            <person name="Wiebenga A."/>
            <person name="Young D."/>
            <person name="Pisabarro A."/>
            <person name="Eastwood D.C."/>
            <person name="Martin F."/>
            <person name="Cullen D."/>
            <person name="Grigoriev I.V."/>
            <person name="Hibbett D.S."/>
        </authorList>
    </citation>
    <scope>NUCLEOTIDE SEQUENCE [LARGE SCALE GENOMIC DNA]</scope>
    <source>
        <strain evidence="4 5">MD-104</strain>
    </source>
</reference>
<proteinExistence type="inferred from homology"/>
<feature type="region of interest" description="Disordered" evidence="3">
    <location>
        <begin position="214"/>
        <end position="297"/>
    </location>
</feature>
<evidence type="ECO:0000313" key="4">
    <source>
        <dbReference type="EMBL" id="PCH38191.1"/>
    </source>
</evidence>
<dbReference type="AlphaFoldDB" id="A0A2H3J8C3"/>
<keyword evidence="2" id="KW-0175">Coiled coil</keyword>
<feature type="compositionally biased region" description="Polar residues" evidence="3">
    <location>
        <begin position="128"/>
        <end position="137"/>
    </location>
</feature>
<feature type="compositionally biased region" description="Basic and acidic residues" evidence="3">
    <location>
        <begin position="462"/>
        <end position="523"/>
    </location>
</feature>
<gene>
    <name evidence="4" type="ORF">WOLCODRAFT_15704</name>
</gene>
<keyword evidence="5" id="KW-1185">Reference proteome</keyword>
<evidence type="ECO:0000313" key="5">
    <source>
        <dbReference type="Proteomes" id="UP000218811"/>
    </source>
</evidence>
<dbReference type="EMBL" id="KB467942">
    <property type="protein sequence ID" value="PCH38191.1"/>
    <property type="molecule type" value="Genomic_DNA"/>
</dbReference>
<feature type="coiled-coil region" evidence="2">
    <location>
        <begin position="341"/>
        <end position="403"/>
    </location>
</feature>
<comment type="similarity">
    <text evidence="1">Belongs to the GOLGA6 family.</text>
</comment>
<feature type="region of interest" description="Disordered" evidence="3">
    <location>
        <begin position="426"/>
        <end position="445"/>
    </location>
</feature>
<feature type="region of interest" description="Disordered" evidence="3">
    <location>
        <begin position="118"/>
        <end position="141"/>
    </location>
</feature>
<evidence type="ECO:0000256" key="1">
    <source>
        <dbReference type="ARBA" id="ARBA00008368"/>
    </source>
</evidence>
<accession>A0A2H3J8C3</accession>
<protein>
    <submittedName>
        <fullName evidence="4">Uncharacterized protein</fullName>
    </submittedName>
</protein>
<organism evidence="4 5">
    <name type="scientific">Wolfiporia cocos (strain MD-104)</name>
    <name type="common">Brown rot fungus</name>
    <dbReference type="NCBI Taxonomy" id="742152"/>
    <lineage>
        <taxon>Eukaryota</taxon>
        <taxon>Fungi</taxon>
        <taxon>Dikarya</taxon>
        <taxon>Basidiomycota</taxon>
        <taxon>Agaricomycotina</taxon>
        <taxon>Agaricomycetes</taxon>
        <taxon>Polyporales</taxon>
        <taxon>Phaeolaceae</taxon>
        <taxon>Wolfiporia</taxon>
    </lineage>
</organism>
<dbReference type="InterPro" id="IPR026737">
    <property type="entry name" value="GOLGA6L"/>
</dbReference>
<feature type="compositionally biased region" description="Basic and acidic residues" evidence="3">
    <location>
        <begin position="172"/>
        <end position="184"/>
    </location>
</feature>
<evidence type="ECO:0000256" key="2">
    <source>
        <dbReference type="SAM" id="Coils"/>
    </source>
</evidence>
<dbReference type="PANTHER" id="PTHR23143">
    <property type="entry name" value="TRICHOHYALIN-RELATED"/>
    <property type="match status" value="1"/>
</dbReference>
<name>A0A2H3J8C3_WOLCO</name>